<evidence type="ECO:0000256" key="9">
    <source>
        <dbReference type="ARBA" id="ARBA00023055"/>
    </source>
</evidence>
<dbReference type="PRINTS" id="PR00360">
    <property type="entry name" value="C2DOMAIN"/>
</dbReference>
<evidence type="ECO:0000256" key="11">
    <source>
        <dbReference type="ARBA" id="ARBA00023136"/>
    </source>
</evidence>
<dbReference type="PANTHER" id="PTHR10774:SF149">
    <property type="entry name" value="SYNAPTOTAGMIN-5"/>
    <property type="match status" value="1"/>
</dbReference>
<comment type="subcellular location">
    <subcellularLocation>
        <location evidence="1">Membrane</location>
        <topology evidence="1">Single-pass membrane protein</topology>
    </subcellularLocation>
</comment>
<sequence length="575" mass="64684">MGLVIGFVLGLLLGLALTIAFVLCENQRSQARRKLAVSTAAFSQLNVEDVRKLFSKQSLPQWVLFTEYDKVSWLNYELRKMWPSIDQATSELTRVIVEPILEQYKPPVISSLKFQKFTLGTVAPQFVGIQKVETTDDEIVLEMELQWDGNPSIILGVKTMLGVSLPPVQVKDIGVTGVFRVVFKPLVDTFPCFGAIMYSLREQKKLDFKLKFIGGDIKAFPVLAGAIDGMIRTAVTDSFLWPMRQVVPILAGDYSDLLLRTCGRLVVKVVQAKDLLNMDLFGKSDPFAQLFIRPIPARRKRTKTIDNDLNPVWNEVFEFEIEDPATQKLFVHIFDEDSVQASELIGSTQVPVRELQPGSLTEYWLPLVKDLGNKKENKYRGQVQLELLYMPLDVDSRPEGGTKSQTPRTTLVNGVQHHRRASSLASKLSSKSFIKPAAVHYRVLSSGDDQLAASGTLGVTVIRGENLVAKDFNGKSDPYVVIYMKGSKAKMQKTSVMRKTLNPEWNQRFQFPVEDARNDMVVVEVWDRDVFGKDFMGSCALTLSKVLTERSYYEVVTLSPRAAGKLHLHLEWTNA</sequence>
<dbReference type="GO" id="GO:0005783">
    <property type="term" value="C:endoplasmic reticulum"/>
    <property type="evidence" value="ECO:0000318"/>
    <property type="project" value="GO_Central"/>
</dbReference>
<dbReference type="GO" id="GO:0006869">
    <property type="term" value="P:lipid transport"/>
    <property type="evidence" value="ECO:0007669"/>
    <property type="project" value="UniProtKB-KW"/>
</dbReference>
<evidence type="ECO:0000256" key="7">
    <source>
        <dbReference type="ARBA" id="ARBA00022837"/>
    </source>
</evidence>
<keyword evidence="3" id="KW-0813">Transport</keyword>
<dbReference type="Pfam" id="PF00168">
    <property type="entry name" value="C2"/>
    <property type="match status" value="2"/>
</dbReference>
<evidence type="ECO:0000256" key="10">
    <source>
        <dbReference type="ARBA" id="ARBA00023121"/>
    </source>
</evidence>
<dbReference type="InterPro" id="IPR031468">
    <property type="entry name" value="SMP_LBD"/>
</dbReference>
<dbReference type="FunFam" id="2.60.40.150:FF:000100">
    <property type="entry name" value="Extended synaptotagmin-2"/>
    <property type="match status" value="1"/>
</dbReference>
<name>D8QZA7_SELML</name>
<dbReference type="Gene3D" id="2.60.40.150">
    <property type="entry name" value="C2 domain"/>
    <property type="match status" value="2"/>
</dbReference>
<feature type="domain" description="C2" evidence="13">
    <location>
        <begin position="244"/>
        <end position="365"/>
    </location>
</feature>
<dbReference type="InterPro" id="IPR035892">
    <property type="entry name" value="C2_domain_sf"/>
</dbReference>
<feature type="domain" description="C2" evidence="13">
    <location>
        <begin position="435"/>
        <end position="556"/>
    </location>
</feature>
<evidence type="ECO:0000259" key="14">
    <source>
        <dbReference type="PROSITE" id="PS51847"/>
    </source>
</evidence>
<keyword evidence="8" id="KW-1133">Transmembrane helix</keyword>
<dbReference type="PROSITE" id="PS51847">
    <property type="entry name" value="SMP"/>
    <property type="match status" value="1"/>
</dbReference>
<keyword evidence="12" id="KW-0732">Signal</keyword>
<dbReference type="GO" id="GO:0046872">
    <property type="term" value="F:metal ion binding"/>
    <property type="evidence" value="ECO:0007669"/>
    <property type="project" value="UniProtKB-KW"/>
</dbReference>
<feature type="domain" description="SMP-LTD" evidence="14">
    <location>
        <begin position="67"/>
        <end position="250"/>
    </location>
</feature>
<keyword evidence="7" id="KW-0106">Calcium</keyword>
<dbReference type="Gramene" id="EFJ34376">
    <property type="protein sequence ID" value="EFJ34376"/>
    <property type="gene ID" value="SELMODRAFT_450491"/>
</dbReference>
<dbReference type="CDD" id="cd21677">
    <property type="entry name" value="SMP_SYT"/>
    <property type="match status" value="1"/>
</dbReference>
<comment type="similarity">
    <text evidence="2">Belongs to the synaptotagmin family.</text>
</comment>
<gene>
    <name evidence="15" type="primary">NTMC2T2.1_2</name>
    <name evidence="15" type="ORF">SELMODRAFT_450491</name>
</gene>
<keyword evidence="4" id="KW-0812">Transmembrane</keyword>
<feature type="chain" id="PRO_5003121372" evidence="12">
    <location>
        <begin position="25"/>
        <end position="575"/>
    </location>
</feature>
<keyword evidence="10" id="KW-0446">Lipid-binding</keyword>
<dbReference type="Pfam" id="PF17047">
    <property type="entry name" value="SMP_LBD"/>
    <property type="match status" value="1"/>
</dbReference>
<dbReference type="EMBL" id="GL377569">
    <property type="protein sequence ID" value="EFJ34376.1"/>
    <property type="molecule type" value="Genomic_DNA"/>
</dbReference>
<organism evidence="16">
    <name type="scientific">Selaginella moellendorffii</name>
    <name type="common">Spikemoss</name>
    <dbReference type="NCBI Taxonomy" id="88036"/>
    <lineage>
        <taxon>Eukaryota</taxon>
        <taxon>Viridiplantae</taxon>
        <taxon>Streptophyta</taxon>
        <taxon>Embryophyta</taxon>
        <taxon>Tracheophyta</taxon>
        <taxon>Lycopodiopsida</taxon>
        <taxon>Selaginellales</taxon>
        <taxon>Selaginellaceae</taxon>
        <taxon>Selaginella</taxon>
    </lineage>
</organism>
<protein>
    <submittedName>
        <fullName evidence="15">Plant synaptotagmin</fullName>
    </submittedName>
</protein>
<keyword evidence="11" id="KW-0472">Membrane</keyword>
<keyword evidence="6" id="KW-0677">Repeat</keyword>
<dbReference type="Proteomes" id="UP000001514">
    <property type="component" value="Unassembled WGS sequence"/>
</dbReference>
<dbReference type="InterPro" id="IPR039010">
    <property type="entry name" value="Synaptotagmin_SMP"/>
</dbReference>
<dbReference type="GO" id="GO:0008289">
    <property type="term" value="F:lipid binding"/>
    <property type="evidence" value="ECO:0007669"/>
    <property type="project" value="UniProtKB-KW"/>
</dbReference>
<dbReference type="SUPFAM" id="SSF49562">
    <property type="entry name" value="C2 domain (Calcium/lipid-binding domain, CaLB)"/>
    <property type="match status" value="2"/>
</dbReference>
<evidence type="ECO:0000256" key="6">
    <source>
        <dbReference type="ARBA" id="ARBA00022737"/>
    </source>
</evidence>
<evidence type="ECO:0000256" key="2">
    <source>
        <dbReference type="ARBA" id="ARBA00006996"/>
    </source>
</evidence>
<dbReference type="OMA" id="WVPQLVF"/>
<dbReference type="AlphaFoldDB" id="D8QZA7"/>
<dbReference type="GO" id="GO:0016020">
    <property type="term" value="C:membrane"/>
    <property type="evidence" value="ECO:0007669"/>
    <property type="project" value="UniProtKB-SubCell"/>
</dbReference>
<dbReference type="PROSITE" id="PS50004">
    <property type="entry name" value="C2"/>
    <property type="match status" value="2"/>
</dbReference>
<keyword evidence="9" id="KW-0445">Lipid transport</keyword>
<feature type="signal peptide" evidence="12">
    <location>
        <begin position="1"/>
        <end position="24"/>
    </location>
</feature>
<evidence type="ECO:0000256" key="12">
    <source>
        <dbReference type="SAM" id="SignalP"/>
    </source>
</evidence>
<dbReference type="eggNOG" id="KOG1012">
    <property type="taxonomic scope" value="Eukaryota"/>
</dbReference>
<evidence type="ECO:0000259" key="13">
    <source>
        <dbReference type="PROSITE" id="PS50004"/>
    </source>
</evidence>
<keyword evidence="16" id="KW-1185">Reference proteome</keyword>
<dbReference type="HOGENOM" id="CLU_028927_1_0_1"/>
<dbReference type="InParanoid" id="D8QZA7"/>
<evidence type="ECO:0000256" key="8">
    <source>
        <dbReference type="ARBA" id="ARBA00022989"/>
    </source>
</evidence>
<dbReference type="PANTHER" id="PTHR10774">
    <property type="entry name" value="EXTENDED SYNAPTOTAGMIN-RELATED"/>
    <property type="match status" value="1"/>
</dbReference>
<evidence type="ECO:0000313" key="16">
    <source>
        <dbReference type="Proteomes" id="UP000001514"/>
    </source>
</evidence>
<accession>D8QZA7</accession>
<evidence type="ECO:0000313" key="15">
    <source>
        <dbReference type="EMBL" id="EFJ34376.1"/>
    </source>
</evidence>
<reference evidence="15 16" key="1">
    <citation type="journal article" date="2011" name="Science">
        <title>The Selaginella genome identifies genetic changes associated with the evolution of vascular plants.</title>
        <authorList>
            <person name="Banks J.A."/>
            <person name="Nishiyama T."/>
            <person name="Hasebe M."/>
            <person name="Bowman J.L."/>
            <person name="Gribskov M."/>
            <person name="dePamphilis C."/>
            <person name="Albert V.A."/>
            <person name="Aono N."/>
            <person name="Aoyama T."/>
            <person name="Ambrose B.A."/>
            <person name="Ashton N.W."/>
            <person name="Axtell M.J."/>
            <person name="Barker E."/>
            <person name="Barker M.S."/>
            <person name="Bennetzen J.L."/>
            <person name="Bonawitz N.D."/>
            <person name="Chapple C."/>
            <person name="Cheng C."/>
            <person name="Correa L.G."/>
            <person name="Dacre M."/>
            <person name="DeBarry J."/>
            <person name="Dreyer I."/>
            <person name="Elias M."/>
            <person name="Engstrom E.M."/>
            <person name="Estelle M."/>
            <person name="Feng L."/>
            <person name="Finet C."/>
            <person name="Floyd S.K."/>
            <person name="Frommer W.B."/>
            <person name="Fujita T."/>
            <person name="Gramzow L."/>
            <person name="Gutensohn M."/>
            <person name="Harholt J."/>
            <person name="Hattori M."/>
            <person name="Heyl A."/>
            <person name="Hirai T."/>
            <person name="Hiwatashi Y."/>
            <person name="Ishikawa M."/>
            <person name="Iwata M."/>
            <person name="Karol K.G."/>
            <person name="Koehler B."/>
            <person name="Kolukisaoglu U."/>
            <person name="Kubo M."/>
            <person name="Kurata T."/>
            <person name="Lalonde S."/>
            <person name="Li K."/>
            <person name="Li Y."/>
            <person name="Litt A."/>
            <person name="Lyons E."/>
            <person name="Manning G."/>
            <person name="Maruyama T."/>
            <person name="Michael T.P."/>
            <person name="Mikami K."/>
            <person name="Miyazaki S."/>
            <person name="Morinaga S."/>
            <person name="Murata T."/>
            <person name="Mueller-Roeber B."/>
            <person name="Nelson D.R."/>
            <person name="Obara M."/>
            <person name="Oguri Y."/>
            <person name="Olmstead R.G."/>
            <person name="Onodera N."/>
            <person name="Petersen B.L."/>
            <person name="Pils B."/>
            <person name="Prigge M."/>
            <person name="Rensing S.A."/>
            <person name="Riano-Pachon D.M."/>
            <person name="Roberts A.W."/>
            <person name="Sato Y."/>
            <person name="Scheller H.V."/>
            <person name="Schulz B."/>
            <person name="Schulz C."/>
            <person name="Shakirov E.V."/>
            <person name="Shibagaki N."/>
            <person name="Shinohara N."/>
            <person name="Shippen D.E."/>
            <person name="Soerensen I."/>
            <person name="Sotooka R."/>
            <person name="Sugimoto N."/>
            <person name="Sugita M."/>
            <person name="Sumikawa N."/>
            <person name="Tanurdzic M."/>
            <person name="Theissen G."/>
            <person name="Ulvskov P."/>
            <person name="Wakazuki S."/>
            <person name="Weng J.K."/>
            <person name="Willats W.W."/>
            <person name="Wipf D."/>
            <person name="Wolf P.G."/>
            <person name="Yang L."/>
            <person name="Zimmer A.D."/>
            <person name="Zhu Q."/>
            <person name="Mitros T."/>
            <person name="Hellsten U."/>
            <person name="Loque D."/>
            <person name="Otillar R."/>
            <person name="Salamov A."/>
            <person name="Schmutz J."/>
            <person name="Shapiro H."/>
            <person name="Lindquist E."/>
            <person name="Lucas S."/>
            <person name="Rokhsar D."/>
            <person name="Grigoriev I.V."/>
        </authorList>
    </citation>
    <scope>NUCLEOTIDE SEQUENCE [LARGE SCALE GENOMIC DNA]</scope>
</reference>
<dbReference type="SMART" id="SM00239">
    <property type="entry name" value="C2"/>
    <property type="match status" value="2"/>
</dbReference>
<dbReference type="KEGG" id="smo:SELMODRAFT_450491"/>
<keyword evidence="5" id="KW-0479">Metal-binding</keyword>
<evidence type="ECO:0000256" key="3">
    <source>
        <dbReference type="ARBA" id="ARBA00022448"/>
    </source>
</evidence>
<dbReference type="InterPro" id="IPR000008">
    <property type="entry name" value="C2_dom"/>
</dbReference>
<evidence type="ECO:0000256" key="5">
    <source>
        <dbReference type="ARBA" id="ARBA00022723"/>
    </source>
</evidence>
<dbReference type="InterPro" id="IPR045050">
    <property type="entry name" value="Synaptotagmin_plant"/>
</dbReference>
<proteinExistence type="inferred from homology"/>
<evidence type="ECO:0000256" key="1">
    <source>
        <dbReference type="ARBA" id="ARBA00004167"/>
    </source>
</evidence>
<evidence type="ECO:0000256" key="4">
    <source>
        <dbReference type="ARBA" id="ARBA00022692"/>
    </source>
</evidence>
<dbReference type="OrthoDB" id="67700at2759"/>
<dbReference type="CDD" id="cd00030">
    <property type="entry name" value="C2"/>
    <property type="match status" value="2"/>
</dbReference>